<sequence length="279" mass="30865">MKRKGISLRRVVQIFFLLLITLIAVNHTLEERGIEIPLVGSASLHAVCPFGGVVSIYQYAAAGTFTKKIHESSFILMIIVFALALAFGPVFCGWICPLGTVQEFISRIGRRLFGKRHNNFIPRAADRYLRYLRYLVLGWVIYATAVSGVLVFADYDPYYALFNFWTGEVAVSAFVILALVLLAALFVERPFCKYACPYGAVLGLFNIVRVFGIKRNTDTCINCRACDRACPMNIQVSTAGRVRDHQCISCLECSSETACPVPATVELAAGNISIKKAEV</sequence>
<feature type="transmembrane region" description="Helical" evidence="7">
    <location>
        <begin position="194"/>
        <end position="213"/>
    </location>
</feature>
<dbReference type="GO" id="GO:0046872">
    <property type="term" value="F:metal ion binding"/>
    <property type="evidence" value="ECO:0007669"/>
    <property type="project" value="UniProtKB-KW"/>
</dbReference>
<dbReference type="OrthoDB" id="9806398at2"/>
<evidence type="ECO:0000313" key="9">
    <source>
        <dbReference type="EMBL" id="ORC36240.1"/>
    </source>
</evidence>
<dbReference type="PANTHER" id="PTHR30176:SF3">
    <property type="entry name" value="FERREDOXIN-TYPE PROTEIN NAPH"/>
    <property type="match status" value="1"/>
</dbReference>
<feature type="domain" description="4Fe-4S ferredoxin-type" evidence="8">
    <location>
        <begin position="211"/>
        <end position="240"/>
    </location>
</feature>
<feature type="transmembrane region" description="Helical" evidence="7">
    <location>
        <begin position="131"/>
        <end position="153"/>
    </location>
</feature>
<keyword evidence="6" id="KW-0411">Iron-sulfur</keyword>
<evidence type="ECO:0000256" key="3">
    <source>
        <dbReference type="ARBA" id="ARBA00022723"/>
    </source>
</evidence>
<keyword evidence="2" id="KW-0004">4Fe-4S</keyword>
<evidence type="ECO:0000256" key="1">
    <source>
        <dbReference type="ARBA" id="ARBA00022448"/>
    </source>
</evidence>
<keyword evidence="4" id="KW-0249">Electron transport</keyword>
<evidence type="ECO:0000313" key="10">
    <source>
        <dbReference type="Proteomes" id="UP000192343"/>
    </source>
</evidence>
<keyword evidence="7" id="KW-1133">Transmembrane helix</keyword>
<dbReference type="Pfam" id="PF12801">
    <property type="entry name" value="Fer4_5"/>
    <property type="match status" value="2"/>
</dbReference>
<evidence type="ECO:0000259" key="8">
    <source>
        <dbReference type="PROSITE" id="PS51379"/>
    </source>
</evidence>
<evidence type="ECO:0000256" key="7">
    <source>
        <dbReference type="SAM" id="Phobius"/>
    </source>
</evidence>
<keyword evidence="3" id="KW-0479">Metal-binding</keyword>
<evidence type="ECO:0000256" key="5">
    <source>
        <dbReference type="ARBA" id="ARBA00023004"/>
    </source>
</evidence>
<evidence type="ECO:0000256" key="2">
    <source>
        <dbReference type="ARBA" id="ARBA00022485"/>
    </source>
</evidence>
<evidence type="ECO:0000256" key="4">
    <source>
        <dbReference type="ARBA" id="ARBA00022982"/>
    </source>
</evidence>
<dbReference type="PROSITE" id="PS00198">
    <property type="entry name" value="4FE4S_FER_1"/>
    <property type="match status" value="1"/>
</dbReference>
<dbReference type="InterPro" id="IPR017896">
    <property type="entry name" value="4Fe4S_Fe-S-bd"/>
</dbReference>
<organism evidence="9 10">
    <name type="scientific">Marispirochaeta aestuarii</name>
    <dbReference type="NCBI Taxonomy" id="1963862"/>
    <lineage>
        <taxon>Bacteria</taxon>
        <taxon>Pseudomonadati</taxon>
        <taxon>Spirochaetota</taxon>
        <taxon>Spirochaetia</taxon>
        <taxon>Spirochaetales</taxon>
        <taxon>Spirochaetaceae</taxon>
        <taxon>Marispirochaeta</taxon>
    </lineage>
</organism>
<protein>
    <submittedName>
        <fullName evidence="9">Ferredoxin</fullName>
    </submittedName>
</protein>
<keyword evidence="1" id="KW-0813">Transport</keyword>
<reference evidence="9 10" key="1">
    <citation type="submission" date="2017-03" db="EMBL/GenBank/DDBJ databases">
        <title>Draft Genome sequence of Marispirochaeta sp. strain JC444.</title>
        <authorList>
            <person name="Shivani Y."/>
            <person name="Subhash Y."/>
            <person name="Sasikala C."/>
            <person name="Ramana C."/>
        </authorList>
    </citation>
    <scope>NUCLEOTIDE SEQUENCE [LARGE SCALE GENOMIC DNA]</scope>
    <source>
        <strain evidence="9 10">JC444</strain>
    </source>
</reference>
<dbReference type="RefSeq" id="WP_083049367.1">
    <property type="nucleotide sequence ID" value="NZ_MWQY01000006.1"/>
</dbReference>
<dbReference type="Proteomes" id="UP000192343">
    <property type="component" value="Unassembled WGS sequence"/>
</dbReference>
<comment type="caution">
    <text evidence="9">The sequence shown here is derived from an EMBL/GenBank/DDBJ whole genome shotgun (WGS) entry which is preliminary data.</text>
</comment>
<dbReference type="AlphaFoldDB" id="A0A1Y1S0P9"/>
<dbReference type="PANTHER" id="PTHR30176">
    <property type="entry name" value="FERREDOXIN-TYPE PROTEIN NAPH"/>
    <property type="match status" value="1"/>
</dbReference>
<dbReference type="InterPro" id="IPR017900">
    <property type="entry name" value="4Fe4S_Fe_S_CS"/>
</dbReference>
<dbReference type="GO" id="GO:0051539">
    <property type="term" value="F:4 iron, 4 sulfur cluster binding"/>
    <property type="evidence" value="ECO:0007669"/>
    <property type="project" value="UniProtKB-KW"/>
</dbReference>
<dbReference type="PROSITE" id="PS51379">
    <property type="entry name" value="4FE4S_FER_2"/>
    <property type="match status" value="1"/>
</dbReference>
<feature type="transmembrane region" description="Helical" evidence="7">
    <location>
        <begin position="74"/>
        <end position="101"/>
    </location>
</feature>
<dbReference type="STRING" id="1963862.B4O97_06515"/>
<dbReference type="EMBL" id="MWQY01000006">
    <property type="protein sequence ID" value="ORC36240.1"/>
    <property type="molecule type" value="Genomic_DNA"/>
</dbReference>
<keyword evidence="7" id="KW-0472">Membrane</keyword>
<dbReference type="InterPro" id="IPR051684">
    <property type="entry name" value="Electron_Trans/Redox"/>
</dbReference>
<gene>
    <name evidence="9" type="ORF">B4O97_06515</name>
</gene>
<proteinExistence type="predicted"/>
<feature type="transmembrane region" description="Helical" evidence="7">
    <location>
        <begin position="165"/>
        <end position="187"/>
    </location>
</feature>
<accession>A0A1Y1S0P9</accession>
<dbReference type="GO" id="GO:0005886">
    <property type="term" value="C:plasma membrane"/>
    <property type="evidence" value="ECO:0007669"/>
    <property type="project" value="TreeGrafter"/>
</dbReference>
<name>A0A1Y1S0P9_9SPIO</name>
<keyword evidence="10" id="KW-1185">Reference proteome</keyword>
<feature type="transmembrane region" description="Helical" evidence="7">
    <location>
        <begin position="12"/>
        <end position="29"/>
    </location>
</feature>
<keyword evidence="7" id="KW-0812">Transmembrane</keyword>
<dbReference type="SUPFAM" id="SSF54862">
    <property type="entry name" value="4Fe-4S ferredoxins"/>
    <property type="match status" value="1"/>
</dbReference>
<evidence type="ECO:0000256" key="6">
    <source>
        <dbReference type="ARBA" id="ARBA00023014"/>
    </source>
</evidence>
<keyword evidence="5" id="KW-0408">Iron</keyword>